<keyword evidence="4" id="KW-1185">Reference proteome</keyword>
<evidence type="ECO:0000313" key="4">
    <source>
        <dbReference type="Proteomes" id="UP000604046"/>
    </source>
</evidence>
<dbReference type="EMBL" id="CAJNDS010001757">
    <property type="protein sequence ID" value="CAE7276990.1"/>
    <property type="molecule type" value="Genomic_DNA"/>
</dbReference>
<evidence type="ECO:0000259" key="2">
    <source>
        <dbReference type="Pfam" id="PF00024"/>
    </source>
</evidence>
<sequence>MSAAGLRRMSLTFLLSLFALGLAQEAPTDAEAAVPAPPPPAPVPPVVVPAGTPELTGDELVALHRNQYLQALAAAGHNAKRGAWLYGDYINEVDGVKDPLTCAQKCTADAKCYHWNFHVERQRCDLKAPNGGVNEDIGDWITGDVPRAPPAASDL</sequence>
<feature type="signal peptide" evidence="1">
    <location>
        <begin position="1"/>
        <end position="23"/>
    </location>
</feature>
<dbReference type="Gene3D" id="3.50.4.10">
    <property type="entry name" value="Hepatocyte Growth Factor"/>
    <property type="match status" value="1"/>
</dbReference>
<dbReference type="InterPro" id="IPR003609">
    <property type="entry name" value="Pan_app"/>
</dbReference>
<dbReference type="Pfam" id="PF00024">
    <property type="entry name" value="PAN_1"/>
    <property type="match status" value="1"/>
</dbReference>
<evidence type="ECO:0000313" key="3">
    <source>
        <dbReference type="EMBL" id="CAE7276990.1"/>
    </source>
</evidence>
<organism evidence="3 4">
    <name type="scientific">Symbiodinium natans</name>
    <dbReference type="NCBI Taxonomy" id="878477"/>
    <lineage>
        <taxon>Eukaryota</taxon>
        <taxon>Sar</taxon>
        <taxon>Alveolata</taxon>
        <taxon>Dinophyceae</taxon>
        <taxon>Suessiales</taxon>
        <taxon>Symbiodiniaceae</taxon>
        <taxon>Symbiodinium</taxon>
    </lineage>
</organism>
<name>A0A812N5X3_9DINO</name>
<feature type="chain" id="PRO_5033009077" evidence="1">
    <location>
        <begin position="24"/>
        <end position="155"/>
    </location>
</feature>
<comment type="caution">
    <text evidence="3">The sequence shown here is derived from an EMBL/GenBank/DDBJ whole genome shotgun (WGS) entry which is preliminary data.</text>
</comment>
<accession>A0A812N5X3</accession>
<keyword evidence="1" id="KW-0732">Signal</keyword>
<feature type="domain" description="Apple" evidence="2">
    <location>
        <begin position="84"/>
        <end position="132"/>
    </location>
</feature>
<dbReference type="OrthoDB" id="445940at2759"/>
<dbReference type="Proteomes" id="UP000604046">
    <property type="component" value="Unassembled WGS sequence"/>
</dbReference>
<reference evidence="3" key="1">
    <citation type="submission" date="2021-02" db="EMBL/GenBank/DDBJ databases">
        <authorList>
            <person name="Dougan E. K."/>
            <person name="Rhodes N."/>
            <person name="Thang M."/>
            <person name="Chan C."/>
        </authorList>
    </citation>
    <scope>NUCLEOTIDE SEQUENCE</scope>
</reference>
<evidence type="ECO:0000256" key="1">
    <source>
        <dbReference type="SAM" id="SignalP"/>
    </source>
</evidence>
<proteinExistence type="predicted"/>
<gene>
    <name evidence="3" type="primary">Dnah12</name>
    <name evidence="3" type="ORF">SNAT2548_LOCUS14691</name>
</gene>
<protein>
    <submittedName>
        <fullName evidence="3">Dnah12 protein</fullName>
    </submittedName>
</protein>
<dbReference type="AlphaFoldDB" id="A0A812N5X3"/>